<protein>
    <submittedName>
        <fullName evidence="1">DUF3558 domain-containing protein</fullName>
    </submittedName>
</protein>
<accession>A0A848KI19</accession>
<dbReference type="Pfam" id="PF12079">
    <property type="entry name" value="DUF3558"/>
    <property type="match status" value="1"/>
</dbReference>
<sequence>MSHAGLRSMLVKADNLARVTPSGRLATLCAFLLTIAACTRIDGTPTAGDPAPKPTNAVFGSFYGECGSVTDDEVAQITGIQDLRVEGKNGIKCRWAVGLEYVMFNWYRGSPIDRERMGSERIGRDVEQFEFEGRRAYTSRNAAPGTCEIGVEDHADFIYWVISYRSGPQPTDVCTPARELAKLTIARSK</sequence>
<keyword evidence="2" id="KW-1185">Reference proteome</keyword>
<dbReference type="InterPro" id="IPR024520">
    <property type="entry name" value="DUF3558"/>
</dbReference>
<organism evidence="1 2">
    <name type="scientific">Antrihabitans stalactiti</name>
    <dbReference type="NCBI Taxonomy" id="2584121"/>
    <lineage>
        <taxon>Bacteria</taxon>
        <taxon>Bacillati</taxon>
        <taxon>Actinomycetota</taxon>
        <taxon>Actinomycetes</taxon>
        <taxon>Mycobacteriales</taxon>
        <taxon>Nocardiaceae</taxon>
        <taxon>Antrihabitans</taxon>
    </lineage>
</organism>
<evidence type="ECO:0000313" key="1">
    <source>
        <dbReference type="EMBL" id="NMN97801.1"/>
    </source>
</evidence>
<name>A0A848KI19_9NOCA</name>
<gene>
    <name evidence="1" type="ORF">FGL95_22440</name>
</gene>
<dbReference type="AlphaFoldDB" id="A0A848KI19"/>
<dbReference type="Proteomes" id="UP000535543">
    <property type="component" value="Unassembled WGS sequence"/>
</dbReference>
<dbReference type="EMBL" id="VCQU01000008">
    <property type="protein sequence ID" value="NMN97801.1"/>
    <property type="molecule type" value="Genomic_DNA"/>
</dbReference>
<reference evidence="1 2" key="1">
    <citation type="submission" date="2019-05" db="EMBL/GenBank/DDBJ databases">
        <authorList>
            <person name="Lee S.D."/>
        </authorList>
    </citation>
    <scope>NUCLEOTIDE SEQUENCE [LARGE SCALE GENOMIC DNA]</scope>
    <source>
        <strain evidence="1 2">YC2-7</strain>
    </source>
</reference>
<reference evidence="1 2" key="2">
    <citation type="submission" date="2020-06" db="EMBL/GenBank/DDBJ databases">
        <title>Antribacter stalactiti gen. nov., sp. nov., a new member of the family Nacardiaceae isolated from a cave.</title>
        <authorList>
            <person name="Kim I.S."/>
        </authorList>
    </citation>
    <scope>NUCLEOTIDE SEQUENCE [LARGE SCALE GENOMIC DNA]</scope>
    <source>
        <strain evidence="1 2">YC2-7</strain>
    </source>
</reference>
<proteinExistence type="predicted"/>
<comment type="caution">
    <text evidence="1">The sequence shown here is derived from an EMBL/GenBank/DDBJ whole genome shotgun (WGS) entry which is preliminary data.</text>
</comment>
<evidence type="ECO:0000313" key="2">
    <source>
        <dbReference type="Proteomes" id="UP000535543"/>
    </source>
</evidence>